<keyword evidence="2" id="KW-1185">Reference proteome</keyword>
<evidence type="ECO:0000313" key="1">
    <source>
        <dbReference type="EMBL" id="KAK8890370.1"/>
    </source>
</evidence>
<evidence type="ECO:0000313" key="2">
    <source>
        <dbReference type="Proteomes" id="UP001470230"/>
    </source>
</evidence>
<organism evidence="1 2">
    <name type="scientific">Tritrichomonas musculus</name>
    <dbReference type="NCBI Taxonomy" id="1915356"/>
    <lineage>
        <taxon>Eukaryota</taxon>
        <taxon>Metamonada</taxon>
        <taxon>Parabasalia</taxon>
        <taxon>Tritrichomonadida</taxon>
        <taxon>Tritrichomonadidae</taxon>
        <taxon>Tritrichomonas</taxon>
    </lineage>
</organism>
<proteinExistence type="predicted"/>
<accession>A0ABR2KGW2</accession>
<sequence>MNQQKIDIFEYEKEIKKLPEEWMEDMAIVFREFDENKDGKITGLVAEHIFLLFRLPSNKIWKKDEIVSFKSFILEAQNIRDDIFLNPDKRYKYYFQMIAGLGKNTIDAADIQRFIEISGDHIDLKYCDDFIDEFDRETLSKDSITQEEFCDFCSQKKIPV</sequence>
<comment type="caution">
    <text evidence="1">The sequence shown here is derived from an EMBL/GenBank/DDBJ whole genome shotgun (WGS) entry which is preliminary data.</text>
</comment>
<gene>
    <name evidence="1" type="ORF">M9Y10_035145</name>
</gene>
<dbReference type="Gene3D" id="1.10.238.10">
    <property type="entry name" value="EF-hand"/>
    <property type="match status" value="1"/>
</dbReference>
<protein>
    <recommendedName>
        <fullName evidence="3">EF-hand domain-containing protein</fullName>
    </recommendedName>
</protein>
<dbReference type="InterPro" id="IPR011992">
    <property type="entry name" value="EF-hand-dom_pair"/>
</dbReference>
<evidence type="ECO:0008006" key="3">
    <source>
        <dbReference type="Google" id="ProtNLM"/>
    </source>
</evidence>
<name>A0ABR2KGW2_9EUKA</name>
<reference evidence="1 2" key="1">
    <citation type="submission" date="2024-04" db="EMBL/GenBank/DDBJ databases">
        <title>Tritrichomonas musculus Genome.</title>
        <authorList>
            <person name="Alves-Ferreira E."/>
            <person name="Grigg M."/>
            <person name="Lorenzi H."/>
            <person name="Galac M."/>
        </authorList>
    </citation>
    <scope>NUCLEOTIDE SEQUENCE [LARGE SCALE GENOMIC DNA]</scope>
    <source>
        <strain evidence="1 2">EAF2021</strain>
    </source>
</reference>
<dbReference type="SUPFAM" id="SSF47473">
    <property type="entry name" value="EF-hand"/>
    <property type="match status" value="1"/>
</dbReference>
<dbReference type="Proteomes" id="UP001470230">
    <property type="component" value="Unassembled WGS sequence"/>
</dbReference>
<dbReference type="EMBL" id="JAPFFF010000005">
    <property type="protein sequence ID" value="KAK8890370.1"/>
    <property type="molecule type" value="Genomic_DNA"/>
</dbReference>